<protein>
    <recommendedName>
        <fullName evidence="3">Alpha/beta hydrolase</fullName>
    </recommendedName>
</protein>
<dbReference type="RefSeq" id="WP_002982089.1">
    <property type="nucleotide sequence ID" value="NZ_CP068486.1"/>
</dbReference>
<dbReference type="SUPFAM" id="SSF53474">
    <property type="entry name" value="alpha/beta-Hydrolases"/>
    <property type="match status" value="1"/>
</dbReference>
<organism evidence="1 2">
    <name type="scientific">Chryseobacterium gleum</name>
    <name type="common">Flavobacterium gleum</name>
    <dbReference type="NCBI Taxonomy" id="250"/>
    <lineage>
        <taxon>Bacteria</taxon>
        <taxon>Pseudomonadati</taxon>
        <taxon>Bacteroidota</taxon>
        <taxon>Flavobacteriia</taxon>
        <taxon>Flavobacteriales</taxon>
        <taxon>Weeksellaceae</taxon>
        <taxon>Chryseobacterium group</taxon>
        <taxon>Chryseobacterium</taxon>
    </lineage>
</organism>
<gene>
    <name evidence="1" type="ORF">NCTC11432_03334</name>
</gene>
<dbReference type="EMBL" id="LR134289">
    <property type="protein sequence ID" value="VEE09701.1"/>
    <property type="molecule type" value="Genomic_DNA"/>
</dbReference>
<dbReference type="AlphaFoldDB" id="A0A3S4N552"/>
<evidence type="ECO:0000313" key="1">
    <source>
        <dbReference type="EMBL" id="VEE09701.1"/>
    </source>
</evidence>
<dbReference type="GeneID" id="93019602"/>
<dbReference type="KEGG" id="cgle:NCTC11432_03334"/>
<accession>A0A3S4N552</accession>
<evidence type="ECO:0008006" key="3">
    <source>
        <dbReference type="Google" id="ProtNLM"/>
    </source>
</evidence>
<name>A0A3S4N552_CHRGE</name>
<sequence>MEYCELYEVLKSHFDSGKSTIEIKELNVTIESVPFESKVSDLLYGSEHQHCNKHQQSLEINEKGYLLYHHPTVDIKDFEIECNKRFEYYILKSADIEKADGCIFFFHGLNEKKWDKYLPWAYELAQRTKKAIILFPIAFHMNRAEPIWSDRHHMMEVVRFRKKKYPENMNYSYVNAAISSRLEAHPQRMFWSGLQTYSDITEVVKDIKNGHLKSISQDAKLDLFGYSIGSFLSMIIKMADPDHYFSESKVFCFCGGMTIDRMFPISKYIMDTQATVKMQSVFTELLSSDFKSDSRLKHYQTEALHPQESWFKKMLRYNYFQKEREERIQEIQTQIKAYVLEKDSVAPPMEALNTLQGGYRNINVDIEIKDFPYEYSHMVPFPLSYKHKKEVTDAFHHFIKSASDFYGS</sequence>
<reference evidence="1 2" key="1">
    <citation type="submission" date="2018-12" db="EMBL/GenBank/DDBJ databases">
        <authorList>
            <consortium name="Pathogen Informatics"/>
        </authorList>
    </citation>
    <scope>NUCLEOTIDE SEQUENCE [LARGE SCALE GENOMIC DNA]</scope>
    <source>
        <strain evidence="1 2">NCTC11432</strain>
    </source>
</reference>
<dbReference type="InterPro" id="IPR046114">
    <property type="entry name" value="DUF6051"/>
</dbReference>
<dbReference type="Proteomes" id="UP000279227">
    <property type="component" value="Chromosome"/>
</dbReference>
<dbReference type="STRING" id="525257.HMPREF0204_10290"/>
<dbReference type="Pfam" id="PF19519">
    <property type="entry name" value="DUF6051"/>
    <property type="match status" value="1"/>
</dbReference>
<evidence type="ECO:0000313" key="2">
    <source>
        <dbReference type="Proteomes" id="UP000279227"/>
    </source>
</evidence>
<dbReference type="InterPro" id="IPR029058">
    <property type="entry name" value="AB_hydrolase_fold"/>
</dbReference>
<dbReference type="OrthoDB" id="5521540at2"/>
<proteinExistence type="predicted"/>
<dbReference type="Gene3D" id="3.40.50.1820">
    <property type="entry name" value="alpha/beta hydrolase"/>
    <property type="match status" value="1"/>
</dbReference>